<proteinExistence type="predicted"/>
<evidence type="ECO:0000313" key="3">
    <source>
        <dbReference type="WBParaSite" id="L893_g8403.t1"/>
    </source>
</evidence>
<reference evidence="3" key="1">
    <citation type="submission" date="2016-11" db="UniProtKB">
        <authorList>
            <consortium name="WormBaseParasite"/>
        </authorList>
    </citation>
    <scope>IDENTIFICATION</scope>
</reference>
<dbReference type="Proteomes" id="UP000095287">
    <property type="component" value="Unplaced"/>
</dbReference>
<keyword evidence="2" id="KW-1185">Reference proteome</keyword>
<accession>A0A1I8ASE8</accession>
<protein>
    <submittedName>
        <fullName evidence="3">Secreted protein</fullName>
    </submittedName>
</protein>
<name>A0A1I8ASE8_9BILA</name>
<dbReference type="WBParaSite" id="L893_g8403.t1">
    <property type="protein sequence ID" value="L893_g8403.t1"/>
    <property type="gene ID" value="L893_g8403"/>
</dbReference>
<feature type="signal peptide" evidence="1">
    <location>
        <begin position="1"/>
        <end position="18"/>
    </location>
</feature>
<sequence>MFVRCALFGLCFAAIASSSKVQKFIPNSDWDACFAFVQNASRTDQFGFASLEECFQVAKTMTMGGKICTGPFDNVVPKPKKGSDLHPGQTCAELTCPEKTHHCVQGMVAVCCNKENEKLKEQGLSDKCPNGAKAAGVGKGKEFHALAGKTCDDLICGKSEKCIQVNKFFAKCCGAK</sequence>
<feature type="chain" id="PRO_5009315032" evidence="1">
    <location>
        <begin position="19"/>
        <end position="176"/>
    </location>
</feature>
<evidence type="ECO:0000256" key="1">
    <source>
        <dbReference type="SAM" id="SignalP"/>
    </source>
</evidence>
<dbReference type="PANTHER" id="PTHR47248">
    <property type="entry name" value="PROTEIN CBG06772"/>
    <property type="match status" value="1"/>
</dbReference>
<organism evidence="2 3">
    <name type="scientific">Steinernema glaseri</name>
    <dbReference type="NCBI Taxonomy" id="37863"/>
    <lineage>
        <taxon>Eukaryota</taxon>
        <taxon>Metazoa</taxon>
        <taxon>Ecdysozoa</taxon>
        <taxon>Nematoda</taxon>
        <taxon>Chromadorea</taxon>
        <taxon>Rhabditida</taxon>
        <taxon>Tylenchina</taxon>
        <taxon>Panagrolaimomorpha</taxon>
        <taxon>Strongyloidoidea</taxon>
        <taxon>Steinernematidae</taxon>
        <taxon>Steinernema</taxon>
    </lineage>
</organism>
<keyword evidence="1" id="KW-0732">Signal</keyword>
<dbReference type="InterPro" id="IPR052861">
    <property type="entry name" value="BPTI/Kunitz_domain"/>
</dbReference>
<evidence type="ECO:0000313" key="2">
    <source>
        <dbReference type="Proteomes" id="UP000095287"/>
    </source>
</evidence>
<dbReference type="AlphaFoldDB" id="A0A1I8ASE8"/>
<dbReference type="PANTHER" id="PTHR47248:SF7">
    <property type="entry name" value="BPTI_KUNITZ INHIBITOR DOMAIN-CONTAINING PROTEIN"/>
    <property type="match status" value="1"/>
</dbReference>